<gene>
    <name evidence="1" type="ORF">J437_LFUL018502</name>
</gene>
<proteinExistence type="predicted"/>
<evidence type="ECO:0000313" key="1">
    <source>
        <dbReference type="EMBL" id="KAG8238729.1"/>
    </source>
</evidence>
<dbReference type="Proteomes" id="UP000792457">
    <property type="component" value="Unassembled WGS sequence"/>
</dbReference>
<name>A0A8K0PCT2_LADFU</name>
<reference evidence="1" key="2">
    <citation type="submission" date="2017-10" db="EMBL/GenBank/DDBJ databases">
        <title>Ladona fulva Genome sequencing and assembly.</title>
        <authorList>
            <person name="Murali S."/>
            <person name="Richards S."/>
            <person name="Bandaranaike D."/>
            <person name="Bellair M."/>
            <person name="Blankenburg K."/>
            <person name="Chao H."/>
            <person name="Dinh H."/>
            <person name="Doddapaneni H."/>
            <person name="Dugan-Rocha S."/>
            <person name="Elkadiri S."/>
            <person name="Gnanaolivu R."/>
            <person name="Hernandez B."/>
            <person name="Skinner E."/>
            <person name="Javaid M."/>
            <person name="Lee S."/>
            <person name="Li M."/>
            <person name="Ming W."/>
            <person name="Munidasa M."/>
            <person name="Muniz J."/>
            <person name="Nguyen L."/>
            <person name="Hughes D."/>
            <person name="Osuji N."/>
            <person name="Pu L.-L."/>
            <person name="Puazo M."/>
            <person name="Qu C."/>
            <person name="Quiroz J."/>
            <person name="Raj R."/>
            <person name="Weissenberger G."/>
            <person name="Xin Y."/>
            <person name="Zou X."/>
            <person name="Han Y."/>
            <person name="Worley K."/>
            <person name="Muzny D."/>
            <person name="Gibbs R."/>
        </authorList>
    </citation>
    <scope>NUCLEOTIDE SEQUENCE</scope>
    <source>
        <strain evidence="1">Sampled in the wild</strain>
    </source>
</reference>
<protein>
    <submittedName>
        <fullName evidence="1">Uncharacterized protein</fullName>
    </submittedName>
</protein>
<accession>A0A8K0PCT2</accession>
<dbReference type="AlphaFoldDB" id="A0A8K0PCT2"/>
<organism evidence="1 2">
    <name type="scientific">Ladona fulva</name>
    <name type="common">Scarce chaser dragonfly</name>
    <name type="synonym">Libellula fulva</name>
    <dbReference type="NCBI Taxonomy" id="123851"/>
    <lineage>
        <taxon>Eukaryota</taxon>
        <taxon>Metazoa</taxon>
        <taxon>Ecdysozoa</taxon>
        <taxon>Arthropoda</taxon>
        <taxon>Hexapoda</taxon>
        <taxon>Insecta</taxon>
        <taxon>Pterygota</taxon>
        <taxon>Palaeoptera</taxon>
        <taxon>Odonata</taxon>
        <taxon>Epiprocta</taxon>
        <taxon>Anisoptera</taxon>
        <taxon>Libelluloidea</taxon>
        <taxon>Libellulidae</taxon>
        <taxon>Ladona</taxon>
    </lineage>
</organism>
<dbReference type="OrthoDB" id="7460492at2759"/>
<keyword evidence="2" id="KW-1185">Reference proteome</keyword>
<evidence type="ECO:0000313" key="2">
    <source>
        <dbReference type="Proteomes" id="UP000792457"/>
    </source>
</evidence>
<dbReference type="EMBL" id="KZ309421">
    <property type="protein sequence ID" value="KAG8238729.1"/>
    <property type="molecule type" value="Genomic_DNA"/>
</dbReference>
<sequence>MPIIYLDETWSKKTSDYHEEMKDDVFWEQFVNMMAGLEEGSFTVMNNASFHSIFVEKIPTAKKQQADVAQVKSEVAERNKTFRIADVRLLLEWLFPRLLWKTAKSVSHA</sequence>
<comment type="caution">
    <text evidence="1">The sequence shown here is derived from an EMBL/GenBank/DDBJ whole genome shotgun (WGS) entry which is preliminary data.</text>
</comment>
<reference evidence="1" key="1">
    <citation type="submission" date="2013-04" db="EMBL/GenBank/DDBJ databases">
        <authorList>
            <person name="Qu J."/>
            <person name="Murali S.C."/>
            <person name="Bandaranaike D."/>
            <person name="Bellair M."/>
            <person name="Blankenburg K."/>
            <person name="Chao H."/>
            <person name="Dinh H."/>
            <person name="Doddapaneni H."/>
            <person name="Downs B."/>
            <person name="Dugan-Rocha S."/>
            <person name="Elkadiri S."/>
            <person name="Gnanaolivu R.D."/>
            <person name="Hernandez B."/>
            <person name="Javaid M."/>
            <person name="Jayaseelan J.C."/>
            <person name="Lee S."/>
            <person name="Li M."/>
            <person name="Ming W."/>
            <person name="Munidasa M."/>
            <person name="Muniz J."/>
            <person name="Nguyen L."/>
            <person name="Ongeri F."/>
            <person name="Osuji N."/>
            <person name="Pu L.-L."/>
            <person name="Puazo M."/>
            <person name="Qu C."/>
            <person name="Quiroz J."/>
            <person name="Raj R."/>
            <person name="Weissenberger G."/>
            <person name="Xin Y."/>
            <person name="Zou X."/>
            <person name="Han Y."/>
            <person name="Richards S."/>
            <person name="Worley K."/>
            <person name="Muzny D."/>
            <person name="Gibbs R."/>
        </authorList>
    </citation>
    <scope>NUCLEOTIDE SEQUENCE</scope>
    <source>
        <strain evidence="1">Sampled in the wild</strain>
    </source>
</reference>